<evidence type="ECO:0000313" key="3">
    <source>
        <dbReference type="Proteomes" id="UP000472269"/>
    </source>
</evidence>
<keyword evidence="1" id="KW-0732">Signal</keyword>
<dbReference type="Ensembl" id="ENSACUT00000009167.1">
    <property type="protein sequence ID" value="ENSACUP00000008592.1"/>
    <property type="gene ID" value="ENSACUG00000005829.1"/>
</dbReference>
<dbReference type="Proteomes" id="UP000472269">
    <property type="component" value="Unplaced"/>
</dbReference>
<keyword evidence="3" id="KW-1185">Reference proteome</keyword>
<dbReference type="AlphaFoldDB" id="A0A663MA37"/>
<name>A0A663MA37_ATHCN</name>
<evidence type="ECO:0000256" key="1">
    <source>
        <dbReference type="SAM" id="SignalP"/>
    </source>
</evidence>
<proteinExistence type="predicted"/>
<evidence type="ECO:0000313" key="2">
    <source>
        <dbReference type="Ensembl" id="ENSACUP00000008592.1"/>
    </source>
</evidence>
<reference evidence="2" key="1">
    <citation type="submission" date="2025-08" db="UniProtKB">
        <authorList>
            <consortium name="Ensembl"/>
        </authorList>
    </citation>
    <scope>IDENTIFICATION</scope>
</reference>
<protein>
    <submittedName>
        <fullName evidence="2">Uncharacterized protein</fullName>
    </submittedName>
</protein>
<sequence length="120" mass="13526">MIPLSIIGFLLSGLDFNGARAHVQQQVETNIGLRCLKADGIQRSHILTHEFHFPVDLHLSITNSCQARQLQTNVVILINNLPDTRKNIIHQSSMQCKYPNYFQPWEINFSQKAVGDSAGL</sequence>
<organism evidence="2 3">
    <name type="scientific">Athene cunicularia</name>
    <name type="common">Burrowing owl</name>
    <name type="synonym">Speotyto cunicularia</name>
    <dbReference type="NCBI Taxonomy" id="194338"/>
    <lineage>
        <taxon>Eukaryota</taxon>
        <taxon>Metazoa</taxon>
        <taxon>Chordata</taxon>
        <taxon>Craniata</taxon>
        <taxon>Vertebrata</taxon>
        <taxon>Euteleostomi</taxon>
        <taxon>Archelosauria</taxon>
        <taxon>Archosauria</taxon>
        <taxon>Dinosauria</taxon>
        <taxon>Saurischia</taxon>
        <taxon>Theropoda</taxon>
        <taxon>Coelurosauria</taxon>
        <taxon>Aves</taxon>
        <taxon>Neognathae</taxon>
        <taxon>Neoaves</taxon>
        <taxon>Telluraves</taxon>
        <taxon>Strigiformes</taxon>
        <taxon>Strigidae</taxon>
        <taxon>Athene</taxon>
    </lineage>
</organism>
<feature type="signal peptide" evidence="1">
    <location>
        <begin position="1"/>
        <end position="21"/>
    </location>
</feature>
<feature type="chain" id="PRO_5025495410" evidence="1">
    <location>
        <begin position="22"/>
        <end position="120"/>
    </location>
</feature>
<dbReference type="OMA" id="FQPWEIN"/>
<accession>A0A663MA37</accession>
<reference evidence="2" key="2">
    <citation type="submission" date="2025-09" db="UniProtKB">
        <authorList>
            <consortium name="Ensembl"/>
        </authorList>
    </citation>
    <scope>IDENTIFICATION</scope>
</reference>